<reference evidence="1" key="2">
    <citation type="journal article" date="2015" name="Fish Shellfish Immunol.">
        <title>Early steps in the European eel (Anguilla anguilla)-Vibrio vulnificus interaction in the gills: Role of the RtxA13 toxin.</title>
        <authorList>
            <person name="Callol A."/>
            <person name="Pajuelo D."/>
            <person name="Ebbesson L."/>
            <person name="Teles M."/>
            <person name="MacKenzie S."/>
            <person name="Amaro C."/>
        </authorList>
    </citation>
    <scope>NUCLEOTIDE SEQUENCE</scope>
</reference>
<protein>
    <submittedName>
        <fullName evidence="1">Uncharacterized protein</fullName>
    </submittedName>
</protein>
<accession>A0A0E9VXT5</accession>
<dbReference type="AlphaFoldDB" id="A0A0E9VXT5"/>
<proteinExistence type="predicted"/>
<dbReference type="EMBL" id="GBXM01025690">
    <property type="protein sequence ID" value="JAH82887.1"/>
    <property type="molecule type" value="Transcribed_RNA"/>
</dbReference>
<organism evidence="1">
    <name type="scientific">Anguilla anguilla</name>
    <name type="common">European freshwater eel</name>
    <name type="synonym">Muraena anguilla</name>
    <dbReference type="NCBI Taxonomy" id="7936"/>
    <lineage>
        <taxon>Eukaryota</taxon>
        <taxon>Metazoa</taxon>
        <taxon>Chordata</taxon>
        <taxon>Craniata</taxon>
        <taxon>Vertebrata</taxon>
        <taxon>Euteleostomi</taxon>
        <taxon>Actinopterygii</taxon>
        <taxon>Neopterygii</taxon>
        <taxon>Teleostei</taxon>
        <taxon>Anguilliformes</taxon>
        <taxon>Anguillidae</taxon>
        <taxon>Anguilla</taxon>
    </lineage>
</organism>
<name>A0A0E9VXT5_ANGAN</name>
<evidence type="ECO:0000313" key="1">
    <source>
        <dbReference type="EMBL" id="JAH82887.1"/>
    </source>
</evidence>
<reference evidence="1" key="1">
    <citation type="submission" date="2014-11" db="EMBL/GenBank/DDBJ databases">
        <authorList>
            <person name="Amaro Gonzalez C."/>
        </authorList>
    </citation>
    <scope>NUCLEOTIDE SEQUENCE</scope>
</reference>
<sequence length="56" mass="6073">MSTGRDSSNSPSSSSSSGFFLYRSRGAGVLLDASLRACRTFFCSFRYFLAALCCLN</sequence>